<evidence type="ECO:0000256" key="2">
    <source>
        <dbReference type="ARBA" id="ARBA00022801"/>
    </source>
</evidence>
<dbReference type="InterPro" id="IPR041036">
    <property type="entry name" value="GH5_C"/>
</dbReference>
<evidence type="ECO:0000313" key="6">
    <source>
        <dbReference type="EMBL" id="ODV92020.1"/>
    </source>
</evidence>
<dbReference type="GO" id="GO:1904462">
    <property type="term" value="P:ergosteryl 3-beta-D-glucoside catabolic process"/>
    <property type="evidence" value="ECO:0007669"/>
    <property type="project" value="EnsemblFungi"/>
</dbReference>
<comment type="similarity">
    <text evidence="1">Belongs to the glycosyl hydrolase 5 (cellulase A) family.</text>
</comment>
<evidence type="ECO:0000259" key="4">
    <source>
        <dbReference type="Pfam" id="PF00150"/>
    </source>
</evidence>
<keyword evidence="3" id="KW-0326">Glycosidase</keyword>
<dbReference type="Pfam" id="PF00150">
    <property type="entry name" value="Cellulase"/>
    <property type="match status" value="1"/>
</dbReference>
<evidence type="ECO:0000256" key="3">
    <source>
        <dbReference type="ARBA" id="ARBA00023295"/>
    </source>
</evidence>
<sequence length="710" mass="79036">MASSFTGVGGEFVGVDGRVVYFRGINVAGECKLPAKPFIPSYELDHFFDGDNVSFVGRPFSLDSAPAHFAKLKSLGFNLIRYVFTWEALEHQGPGIYDTDFIKFTIDTLQIIRDTGLHVVMDPHQDVWSRFTGGSGAPMWTVYAAGLDPHAFSFNESAIVHNTSPDPSQFMSMIWATNYGRAANLTINTMFFGGRDFAPKCKINGQNIQDFLESHFINAVVRLAQAIKDADPSLYDTCVIGFESINEPNPGLIGCSDLKSRSRKGPNLLRGTSPTVIEAFQLAQGRTLEIDTYDLGRLGFYKTGSQTVNESGRSSWLDAAENATFDEIDAHYGWSRDASWPRGKCPWAAHGIWDLATGHIKKPDYFGYAPDGKVITENTWVEYYWTDHLKKYIKAIRTVSDDLFVFCQPPVMTKPPNVRDLGISDSKLVYAPHYYDGMTLMHKTWNTFYNVDVLGIMRGRYLTPALAMVFGERNIRRCLRDQLREMRKEGYEAFGPDTPAVLTEYGVPFDMNNKEAFETGDYSQQLGALDASQSAVEGANFCHCLWNYTPSNSNLWGDDWNLEDFSIFSRGNTDTESLRSSLVPYKDDGWSSGSSSFGSGVPDTRGIRVLEGVVRASPVYVQGEVMSFENDIHKQRMQLEIAANAEGVTELFVPRSIFPLPDVDVTAGSTSINGQSIYWTHPKGEHRLTLSNGEGNPYISEACDPGCVIS</sequence>
<dbReference type="PANTHER" id="PTHR31308">
    <property type="match status" value="1"/>
</dbReference>
<reference evidence="7" key="1">
    <citation type="submission" date="2016-02" db="EMBL/GenBank/DDBJ databases">
        <title>Comparative genomics of biotechnologically important yeasts.</title>
        <authorList>
            <consortium name="DOE Joint Genome Institute"/>
            <person name="Riley R."/>
            <person name="Haridas S."/>
            <person name="Wolfe K.H."/>
            <person name="Lopes M.R."/>
            <person name="Hittinger C.T."/>
            <person name="Goker M."/>
            <person name="Salamov A."/>
            <person name="Wisecaver J."/>
            <person name="Long T.M."/>
            <person name="Aerts A.L."/>
            <person name="Barry K."/>
            <person name="Choi C."/>
            <person name="Clum A."/>
            <person name="Coughlan A.Y."/>
            <person name="Deshpande S."/>
            <person name="Douglass A.P."/>
            <person name="Hanson S.J."/>
            <person name="Klenk H.-P."/>
            <person name="Labutti K."/>
            <person name="Lapidus A."/>
            <person name="Lindquist E."/>
            <person name="Lipzen A."/>
            <person name="Meier-Kolthoff J.P."/>
            <person name="Ohm R.A."/>
            <person name="Otillar R.P."/>
            <person name="Pangilinan J."/>
            <person name="Peng Y."/>
            <person name="Rokas A."/>
            <person name="Rosa C.A."/>
            <person name="Scheuner C."/>
            <person name="Sibirny A.A."/>
            <person name="Slot J.C."/>
            <person name="Stielow J.B."/>
            <person name="Sun H."/>
            <person name="Kurtzman C.P."/>
            <person name="Blackwell M."/>
            <person name="Jeffries T.W."/>
            <person name="Grigoriev I.V."/>
        </authorList>
    </citation>
    <scope>NUCLEOTIDE SEQUENCE [LARGE SCALE GENOMIC DNA]</scope>
    <source>
        <strain evidence="7">NRRL Y-17796</strain>
    </source>
</reference>
<dbReference type="GO" id="GO:0000272">
    <property type="term" value="P:polysaccharide catabolic process"/>
    <property type="evidence" value="ECO:0007669"/>
    <property type="project" value="InterPro"/>
</dbReference>
<dbReference type="EMBL" id="KV453841">
    <property type="protein sequence ID" value="ODV92020.1"/>
    <property type="molecule type" value="Genomic_DNA"/>
</dbReference>
<feature type="domain" description="Glycoside hydrolase family 5" evidence="4">
    <location>
        <begin position="64"/>
        <end position="138"/>
    </location>
</feature>
<evidence type="ECO:0000256" key="1">
    <source>
        <dbReference type="ARBA" id="ARBA00005641"/>
    </source>
</evidence>
<keyword evidence="7" id="KW-1185">Reference proteome</keyword>
<organism evidence="6 7">
    <name type="scientific">Tortispora caseinolytica NRRL Y-17796</name>
    <dbReference type="NCBI Taxonomy" id="767744"/>
    <lineage>
        <taxon>Eukaryota</taxon>
        <taxon>Fungi</taxon>
        <taxon>Dikarya</taxon>
        <taxon>Ascomycota</taxon>
        <taxon>Saccharomycotina</taxon>
        <taxon>Trigonopsidomycetes</taxon>
        <taxon>Trigonopsidales</taxon>
        <taxon>Trigonopsidaceae</taxon>
        <taxon>Tortispora</taxon>
    </lineage>
</organism>
<dbReference type="PANTHER" id="PTHR31308:SF5">
    <property type="entry name" value="ERGOSTERYL-BETA-GLUCOSIDASE"/>
    <property type="match status" value="1"/>
</dbReference>
<dbReference type="InterPro" id="IPR001547">
    <property type="entry name" value="Glyco_hydro_5"/>
</dbReference>
<dbReference type="Pfam" id="PF18564">
    <property type="entry name" value="Glyco_hydro_5_C"/>
    <property type="match status" value="1"/>
</dbReference>
<dbReference type="OrthoDB" id="9971853at2759"/>
<keyword evidence="2 6" id="KW-0378">Hydrolase</keyword>
<accession>A0A1E4TJT6</accession>
<dbReference type="Gene3D" id="3.20.20.80">
    <property type="entry name" value="Glycosidases"/>
    <property type="match status" value="2"/>
</dbReference>
<dbReference type="Proteomes" id="UP000095023">
    <property type="component" value="Unassembled WGS sequence"/>
</dbReference>
<gene>
    <name evidence="6" type="ORF">CANCADRAFT_30289</name>
</gene>
<proteinExistence type="inferred from homology"/>
<dbReference type="AlphaFoldDB" id="A0A1E4TJT6"/>
<dbReference type="FunFam" id="3.20.20.80:FF:000174">
    <property type="entry name" value="YIR007W-like protein"/>
    <property type="match status" value="1"/>
</dbReference>
<dbReference type="GO" id="GO:0005829">
    <property type="term" value="C:cytosol"/>
    <property type="evidence" value="ECO:0007669"/>
    <property type="project" value="EnsemblFungi"/>
</dbReference>
<evidence type="ECO:0000259" key="5">
    <source>
        <dbReference type="Pfam" id="PF18564"/>
    </source>
</evidence>
<evidence type="ECO:0000313" key="7">
    <source>
        <dbReference type="Proteomes" id="UP000095023"/>
    </source>
</evidence>
<dbReference type="PROSITE" id="PS00659">
    <property type="entry name" value="GLYCOSYL_HYDROL_F5"/>
    <property type="match status" value="1"/>
</dbReference>
<dbReference type="InterPro" id="IPR018087">
    <property type="entry name" value="Glyco_hydro_5_CS"/>
</dbReference>
<dbReference type="GO" id="GO:0050295">
    <property type="term" value="F:steryl-beta-glucosidase activity"/>
    <property type="evidence" value="ECO:0007669"/>
    <property type="project" value="EnsemblFungi"/>
</dbReference>
<dbReference type="InterPro" id="IPR017853">
    <property type="entry name" value="GH"/>
</dbReference>
<protein>
    <submittedName>
        <fullName evidence="6">Glycoside hydrolase family 5 protein</fullName>
    </submittedName>
</protein>
<dbReference type="InterPro" id="IPR052066">
    <property type="entry name" value="Glycosphingolipid_Hydrolases"/>
</dbReference>
<name>A0A1E4TJT6_9ASCO</name>
<feature type="domain" description="Glycoside hydrolase family 5 C-terminal" evidence="5">
    <location>
        <begin position="615"/>
        <end position="687"/>
    </location>
</feature>
<dbReference type="SUPFAM" id="SSF51445">
    <property type="entry name" value="(Trans)glycosidases"/>
    <property type="match status" value="1"/>
</dbReference>